<comment type="caution">
    <text evidence="11">The sequence shown here is derived from an EMBL/GenBank/DDBJ whole genome shotgun (WGS) entry which is preliminary data.</text>
</comment>
<evidence type="ECO:0000256" key="5">
    <source>
        <dbReference type="ARBA" id="ARBA00022692"/>
    </source>
</evidence>
<evidence type="ECO:0000256" key="7">
    <source>
        <dbReference type="ARBA" id="ARBA00022989"/>
    </source>
</evidence>
<proteinExistence type="inferred from homology"/>
<protein>
    <recommendedName>
        <fullName evidence="13">Nucleotide-diphospho-sugar transferase</fullName>
    </recommendedName>
</protein>
<feature type="transmembrane region" description="Helical" evidence="10">
    <location>
        <begin position="18"/>
        <end position="38"/>
    </location>
</feature>
<accession>A0A1Y2CSQ1</accession>
<gene>
    <name evidence="11" type="ORF">BCR33DRAFT_713637</name>
</gene>
<evidence type="ECO:0000256" key="10">
    <source>
        <dbReference type="SAM" id="Phobius"/>
    </source>
</evidence>
<evidence type="ECO:0000256" key="3">
    <source>
        <dbReference type="ARBA" id="ARBA00022676"/>
    </source>
</evidence>
<keyword evidence="6" id="KW-0735">Signal-anchor</keyword>
<dbReference type="Pfam" id="PF11051">
    <property type="entry name" value="Mannosyl_trans3"/>
    <property type="match status" value="1"/>
</dbReference>
<keyword evidence="8 10" id="KW-0472">Membrane</keyword>
<evidence type="ECO:0000256" key="8">
    <source>
        <dbReference type="ARBA" id="ARBA00023136"/>
    </source>
</evidence>
<dbReference type="OrthoDB" id="430354at2759"/>
<dbReference type="PANTHER" id="PTHR31392">
    <property type="entry name" value="ALPHA-1,3-MANNOSYLTRANSFERASE MNN1-RELATED"/>
    <property type="match status" value="1"/>
</dbReference>
<evidence type="ECO:0008006" key="13">
    <source>
        <dbReference type="Google" id="ProtNLM"/>
    </source>
</evidence>
<keyword evidence="5 10" id="KW-0812">Transmembrane</keyword>
<dbReference type="InterPro" id="IPR029044">
    <property type="entry name" value="Nucleotide-diphossugar_trans"/>
</dbReference>
<organism evidence="11 12">
    <name type="scientific">Rhizoclosmatium globosum</name>
    <dbReference type="NCBI Taxonomy" id="329046"/>
    <lineage>
        <taxon>Eukaryota</taxon>
        <taxon>Fungi</taxon>
        <taxon>Fungi incertae sedis</taxon>
        <taxon>Chytridiomycota</taxon>
        <taxon>Chytridiomycota incertae sedis</taxon>
        <taxon>Chytridiomycetes</taxon>
        <taxon>Chytridiales</taxon>
        <taxon>Chytriomycetaceae</taxon>
        <taxon>Rhizoclosmatium</taxon>
    </lineage>
</organism>
<evidence type="ECO:0000313" key="11">
    <source>
        <dbReference type="EMBL" id="ORY50068.1"/>
    </source>
</evidence>
<keyword evidence="3" id="KW-0328">Glycosyltransferase</keyword>
<evidence type="ECO:0000313" key="12">
    <source>
        <dbReference type="Proteomes" id="UP000193642"/>
    </source>
</evidence>
<dbReference type="AlphaFoldDB" id="A0A1Y2CSQ1"/>
<dbReference type="GO" id="GO:0006493">
    <property type="term" value="P:protein O-linked glycosylation"/>
    <property type="evidence" value="ECO:0007669"/>
    <property type="project" value="TreeGrafter"/>
</dbReference>
<sequence length="565" mass="65048">MKAVNSLNTRKGCPYKKILAVLMLSVTFTVLIVYPNLWEVLPSTSQHQNDNTTRTMNSTSFHETWLPKSKIMEGNDDITEVDEVYEQNLLEKERGKYGSIDFAQIQLLDYMNGENRVMKHRPFGGSLQKNVTFDPLESWKAVYEHMQHPEVVRKPSFLHFGSLVRSTLTAYRIRYEDPPFRQTLLQSLALNSSESINIVTTELDKTLETRINHLTTKLFPWLHTKTLHDLQLLYHNKSTDGIVMTVGNIHFKYAYHGILALRQVLHCTLPIEVFYANKNDLTPSNVAALAKLPNVKVKNLEAYFPTEMSDIQKWSVKPFGLLASSFRRTIFIDADTLFFKDPSSVILKESDIFQRYGVLFFHDRSLNRGTGPFPFFEEANPFMSNYAKGLRFSRGLSWHEQESGLVAMDKSRIGVLIGLLFSCLMNSKAETFWLSMELARVPYKFVPGYSGAVGYKTWIDGTIAVCGSNYHVDEGGKPFWWNGGVLQRRRQSDNVFMRFEYAAVDTEKHQRKWEMETNLAPFCLKPAFPQREIVQLSRQESSIGNQYVKMYKNLDIPAPVIVNEY</sequence>
<dbReference type="GO" id="GO:0000033">
    <property type="term" value="F:alpha-1,3-mannosyltransferase activity"/>
    <property type="evidence" value="ECO:0007669"/>
    <property type="project" value="TreeGrafter"/>
</dbReference>
<evidence type="ECO:0000256" key="4">
    <source>
        <dbReference type="ARBA" id="ARBA00022679"/>
    </source>
</evidence>
<name>A0A1Y2CSQ1_9FUNG</name>
<keyword evidence="12" id="KW-1185">Reference proteome</keyword>
<dbReference type="InterPro" id="IPR022751">
    <property type="entry name" value="Alpha_mannosyltransferase"/>
</dbReference>
<evidence type="ECO:0000256" key="2">
    <source>
        <dbReference type="ARBA" id="ARBA00009105"/>
    </source>
</evidence>
<dbReference type="EMBL" id="MCGO01000008">
    <property type="protein sequence ID" value="ORY50068.1"/>
    <property type="molecule type" value="Genomic_DNA"/>
</dbReference>
<dbReference type="SUPFAM" id="SSF53448">
    <property type="entry name" value="Nucleotide-diphospho-sugar transferases"/>
    <property type="match status" value="1"/>
</dbReference>
<evidence type="ECO:0000256" key="6">
    <source>
        <dbReference type="ARBA" id="ARBA00022968"/>
    </source>
</evidence>
<comment type="subcellular location">
    <subcellularLocation>
        <location evidence="1">Membrane</location>
        <topology evidence="1">Single-pass type II membrane protein</topology>
    </subcellularLocation>
</comment>
<keyword evidence="4" id="KW-0808">Transferase</keyword>
<dbReference type="Proteomes" id="UP000193642">
    <property type="component" value="Unassembled WGS sequence"/>
</dbReference>
<reference evidence="11 12" key="1">
    <citation type="submission" date="2016-07" db="EMBL/GenBank/DDBJ databases">
        <title>Pervasive Adenine N6-methylation of Active Genes in Fungi.</title>
        <authorList>
            <consortium name="DOE Joint Genome Institute"/>
            <person name="Mondo S.J."/>
            <person name="Dannebaum R.O."/>
            <person name="Kuo R.C."/>
            <person name="Labutti K."/>
            <person name="Haridas S."/>
            <person name="Kuo A."/>
            <person name="Salamov A."/>
            <person name="Ahrendt S.R."/>
            <person name="Lipzen A."/>
            <person name="Sullivan W."/>
            <person name="Andreopoulos W.B."/>
            <person name="Clum A."/>
            <person name="Lindquist E."/>
            <person name="Daum C."/>
            <person name="Ramamoorthy G.K."/>
            <person name="Gryganskyi A."/>
            <person name="Culley D."/>
            <person name="Magnuson J.K."/>
            <person name="James T.Y."/>
            <person name="O'Malley M.A."/>
            <person name="Stajich J.E."/>
            <person name="Spatafora J.W."/>
            <person name="Visel A."/>
            <person name="Grigoriev I.V."/>
        </authorList>
    </citation>
    <scope>NUCLEOTIDE SEQUENCE [LARGE SCALE GENOMIC DNA]</scope>
    <source>
        <strain evidence="11 12">JEL800</strain>
    </source>
</reference>
<dbReference type="PANTHER" id="PTHR31392:SF1">
    <property type="entry name" value="ALPHA-1,3-MANNOSYLTRANSFERASE MNN1-RELATED"/>
    <property type="match status" value="1"/>
</dbReference>
<evidence type="ECO:0000256" key="1">
    <source>
        <dbReference type="ARBA" id="ARBA00004606"/>
    </source>
</evidence>
<dbReference type="GO" id="GO:0005794">
    <property type="term" value="C:Golgi apparatus"/>
    <property type="evidence" value="ECO:0007669"/>
    <property type="project" value="TreeGrafter"/>
</dbReference>
<evidence type="ECO:0000256" key="9">
    <source>
        <dbReference type="ARBA" id="ARBA00023180"/>
    </source>
</evidence>
<keyword evidence="7 10" id="KW-1133">Transmembrane helix</keyword>
<comment type="similarity">
    <text evidence="2">Belongs to the MNN1/MNT family.</text>
</comment>
<keyword evidence="9" id="KW-0325">Glycoprotein</keyword>
<dbReference type="GO" id="GO:0016020">
    <property type="term" value="C:membrane"/>
    <property type="evidence" value="ECO:0007669"/>
    <property type="project" value="UniProtKB-SubCell"/>
</dbReference>